<comment type="caution">
    <text evidence="1">The sequence shown here is derived from an EMBL/GenBank/DDBJ whole genome shotgun (WGS) entry which is preliminary data.</text>
</comment>
<dbReference type="Proteomes" id="UP000052230">
    <property type="component" value="Unassembled WGS sequence"/>
</dbReference>
<evidence type="ECO:0000313" key="3">
    <source>
        <dbReference type="Proteomes" id="UP000052230"/>
    </source>
</evidence>
<evidence type="ECO:0000313" key="1">
    <source>
        <dbReference type="EMBL" id="CEG14486.1"/>
    </source>
</evidence>
<dbReference type="EMBL" id="JAABFR010001479">
    <property type="protein sequence ID" value="MBD4338281.1"/>
    <property type="molecule type" value="Genomic_DNA"/>
</dbReference>
<evidence type="ECO:0000313" key="2">
    <source>
        <dbReference type="EMBL" id="MBD4338281.1"/>
    </source>
</evidence>
<proteinExistence type="predicted"/>
<name>A0A0U5FEL1_XANCI</name>
<protein>
    <submittedName>
        <fullName evidence="1">Uncharacterized protein</fullName>
    </submittedName>
</protein>
<dbReference type="AlphaFoldDB" id="A0A0U5FEL1"/>
<dbReference type="EMBL" id="CCXZ01000013">
    <property type="protein sequence ID" value="CEG14486.1"/>
    <property type="molecule type" value="Genomic_DNA"/>
</dbReference>
<reference evidence="2" key="2">
    <citation type="submission" date="2020-01" db="EMBL/GenBank/DDBJ databases">
        <authorList>
            <person name="Richard D."/>
        </authorList>
    </citation>
    <scope>NUCLEOTIDE SEQUENCE</scope>
    <source>
        <strain evidence="2">JP541</strain>
    </source>
</reference>
<dbReference type="PATRIC" id="fig|434928.28.peg.836"/>
<dbReference type="Proteomes" id="UP000653002">
    <property type="component" value="Unassembled WGS sequence"/>
</dbReference>
<reference evidence="1 3" key="1">
    <citation type="submission" date="2014-09" db="EMBL/GenBank/DDBJ databases">
        <authorList>
            <person name="Regsiter A."/>
        </authorList>
    </citation>
    <scope>NUCLEOTIDE SEQUENCE [LARGE SCALE GENOMIC DNA]</scope>
</reference>
<accession>A0A0U5FEL1</accession>
<organism evidence="1 3">
    <name type="scientific">Xanthomonas citri pv. citri</name>
    <dbReference type="NCBI Taxonomy" id="611301"/>
    <lineage>
        <taxon>Bacteria</taxon>
        <taxon>Pseudomonadati</taxon>
        <taxon>Pseudomonadota</taxon>
        <taxon>Gammaproteobacteria</taxon>
        <taxon>Lysobacterales</taxon>
        <taxon>Lysobacteraceae</taxon>
        <taxon>Xanthomonas</taxon>
    </lineage>
</organism>
<sequence>MHDTGIGCACTLPHPGYLIAAFAELLAPGFAAMIAPGIVLPVLVGETTPCQWPLIKSVDRARWDARSFLQRGSVLERLPERCESSLRPHGPRLGDSM</sequence>
<dbReference type="RefSeq" id="WP_003482585.1">
    <property type="nucleotide sequence ID" value="NZ_CP020882.1"/>
</dbReference>
<gene>
    <name evidence="2" type="ORF">GUH15_19960</name>
    <name evidence="1" type="ORF">XAC3562_110173</name>
</gene>
<keyword evidence="3" id="KW-1185">Reference proteome</keyword>